<dbReference type="AlphaFoldDB" id="A0A841GPQ8"/>
<dbReference type="CDD" id="cd07709">
    <property type="entry name" value="flavodiiron_proteins_MBL-fold"/>
    <property type="match status" value="1"/>
</dbReference>
<dbReference type="RefSeq" id="WP_184619812.1">
    <property type="nucleotide sequence ID" value="NZ_JACHEX010000005.1"/>
</dbReference>
<dbReference type="SMART" id="SM00849">
    <property type="entry name" value="Lactamase_B"/>
    <property type="match status" value="1"/>
</dbReference>
<dbReference type="InterPro" id="IPR036866">
    <property type="entry name" value="RibonucZ/Hydroxyglut_hydro"/>
</dbReference>
<accession>A0A841GPQ8</accession>
<dbReference type="EMBL" id="JACHEX010000005">
    <property type="protein sequence ID" value="MBB6063214.1"/>
    <property type="molecule type" value="Genomic_DNA"/>
</dbReference>
<organism evidence="2 3">
    <name type="scientific">Thermosipho japonicus</name>
    <dbReference type="NCBI Taxonomy" id="90323"/>
    <lineage>
        <taxon>Bacteria</taxon>
        <taxon>Thermotogati</taxon>
        <taxon>Thermotogota</taxon>
        <taxon>Thermotogae</taxon>
        <taxon>Thermotogales</taxon>
        <taxon>Fervidobacteriaceae</taxon>
        <taxon>Thermosipho</taxon>
    </lineage>
</organism>
<dbReference type="InterPro" id="IPR045761">
    <property type="entry name" value="ODP_dom"/>
</dbReference>
<sequence length="254" mass="29052">MKSICLYDNGKHKYYLLGWEETEDANMVPTNQYLIVHENKGFLLDPGGAHVFPRVLANVSEIIAPENIEGIFYSHQDPDVSSGITMWLTIASRAKIYISELWIRFLPHFGVFDKKRIVGLKDSGEKGVRFSGYTLDFVPAHFLHAPGQFNVYDPISKILFSGDIGVSLLPFNQRVQIFEGDFKSLENAMEGFHRRYMTSNAACKRWVDRVSEYEIDMIAPQHGAVLKGNVIKEFLNWFKTLKCGSDIIEQFYGR</sequence>
<dbReference type="PANTHER" id="PTHR43041:SF1">
    <property type="entry name" value="METALLO-BETA-LACTAMASE DOMAIN-CONTAINING PROTEIN"/>
    <property type="match status" value="1"/>
</dbReference>
<protein>
    <submittedName>
        <fullName evidence="2">Flavorubredoxin</fullName>
    </submittedName>
</protein>
<dbReference type="Gene3D" id="3.60.15.10">
    <property type="entry name" value="Ribonuclease Z/Hydroxyacylglutathione hydrolase-like"/>
    <property type="match status" value="1"/>
</dbReference>
<reference evidence="2 3" key="1">
    <citation type="submission" date="2020-08" db="EMBL/GenBank/DDBJ databases">
        <title>Genomic Encyclopedia of Type Strains, Phase IV (KMG-IV): sequencing the most valuable type-strain genomes for metagenomic binning, comparative biology and taxonomic classification.</title>
        <authorList>
            <person name="Goeker M."/>
        </authorList>
    </citation>
    <scope>NUCLEOTIDE SEQUENCE [LARGE SCALE GENOMIC DNA]</scope>
    <source>
        <strain evidence="2 3">DSM 13481</strain>
    </source>
</reference>
<dbReference type="Pfam" id="PF19583">
    <property type="entry name" value="ODP"/>
    <property type="match status" value="1"/>
</dbReference>
<proteinExistence type="predicted"/>
<gene>
    <name evidence="2" type="ORF">HNP65_001678</name>
</gene>
<comment type="caution">
    <text evidence="2">The sequence shown here is derived from an EMBL/GenBank/DDBJ whole genome shotgun (WGS) entry which is preliminary data.</text>
</comment>
<evidence type="ECO:0000313" key="2">
    <source>
        <dbReference type="EMBL" id="MBB6063214.1"/>
    </source>
</evidence>
<dbReference type="Proteomes" id="UP000555828">
    <property type="component" value="Unassembled WGS sequence"/>
</dbReference>
<keyword evidence="3" id="KW-1185">Reference proteome</keyword>
<dbReference type="InterPro" id="IPR001279">
    <property type="entry name" value="Metallo-B-lactamas"/>
</dbReference>
<evidence type="ECO:0000259" key="1">
    <source>
        <dbReference type="SMART" id="SM00849"/>
    </source>
</evidence>
<evidence type="ECO:0000313" key="3">
    <source>
        <dbReference type="Proteomes" id="UP000555828"/>
    </source>
</evidence>
<dbReference type="SUPFAM" id="SSF56281">
    <property type="entry name" value="Metallo-hydrolase/oxidoreductase"/>
    <property type="match status" value="1"/>
</dbReference>
<feature type="domain" description="Metallo-beta-lactamase" evidence="1">
    <location>
        <begin position="29"/>
        <end position="222"/>
    </location>
</feature>
<dbReference type="PANTHER" id="PTHR43041">
    <property type="entry name" value="HYDROLASE, METALLO-BETA-LACTAMASE SUPERFAMILY"/>
    <property type="match status" value="1"/>
</dbReference>
<name>A0A841GPQ8_9BACT</name>